<evidence type="ECO:0000256" key="9">
    <source>
        <dbReference type="RuleBase" id="RU003357"/>
    </source>
</evidence>
<dbReference type="GO" id="GO:0009279">
    <property type="term" value="C:cell outer membrane"/>
    <property type="evidence" value="ECO:0007669"/>
    <property type="project" value="UniProtKB-SubCell"/>
</dbReference>
<dbReference type="Gene3D" id="2.60.40.1120">
    <property type="entry name" value="Carboxypeptidase-like, regulatory domain"/>
    <property type="match status" value="1"/>
</dbReference>
<dbReference type="InterPro" id="IPR008969">
    <property type="entry name" value="CarboxyPept-like_regulatory"/>
</dbReference>
<name>A0A401LPJ8_9BACE</name>
<evidence type="ECO:0000256" key="8">
    <source>
        <dbReference type="PROSITE-ProRule" id="PRU01360"/>
    </source>
</evidence>
<gene>
    <name evidence="12" type="ORF">KGMB02408_03580</name>
</gene>
<evidence type="ECO:0000259" key="11">
    <source>
        <dbReference type="Pfam" id="PF07715"/>
    </source>
</evidence>
<evidence type="ECO:0000256" key="4">
    <source>
        <dbReference type="ARBA" id="ARBA00022692"/>
    </source>
</evidence>
<comment type="similarity">
    <text evidence="8 9">Belongs to the TonB-dependent receptor family.</text>
</comment>
<dbReference type="NCBIfam" id="TIGR04057">
    <property type="entry name" value="SusC_RagA_signa"/>
    <property type="match status" value="1"/>
</dbReference>
<dbReference type="InterPro" id="IPR012910">
    <property type="entry name" value="Plug_dom"/>
</dbReference>
<dbReference type="AlphaFoldDB" id="A0A401LPJ8"/>
<accession>A0A401LPJ8</accession>
<comment type="caution">
    <text evidence="12">The sequence shown here is derived from an EMBL/GenBank/DDBJ whole genome shotgun (WGS) entry which is preliminary data.</text>
</comment>
<keyword evidence="3 8" id="KW-1134">Transmembrane beta strand</keyword>
<dbReference type="InterPro" id="IPR036942">
    <property type="entry name" value="Beta-barrel_TonB_sf"/>
</dbReference>
<protein>
    <submittedName>
        <fullName evidence="12">SusC/RagA family TonB-linked outer membrane protein</fullName>
    </submittedName>
</protein>
<dbReference type="InterPro" id="IPR039426">
    <property type="entry name" value="TonB-dep_rcpt-like"/>
</dbReference>
<keyword evidence="2 8" id="KW-0813">Transport</keyword>
<evidence type="ECO:0000256" key="2">
    <source>
        <dbReference type="ARBA" id="ARBA00022448"/>
    </source>
</evidence>
<comment type="subcellular location">
    <subcellularLocation>
        <location evidence="1 8">Cell outer membrane</location>
        <topology evidence="1 8">Multi-pass membrane protein</topology>
    </subcellularLocation>
</comment>
<feature type="domain" description="TonB-dependent receptor plug" evidence="11">
    <location>
        <begin position="95"/>
        <end position="221"/>
    </location>
</feature>
<evidence type="ECO:0000259" key="10">
    <source>
        <dbReference type="Pfam" id="PF00593"/>
    </source>
</evidence>
<dbReference type="Pfam" id="PF07715">
    <property type="entry name" value="Plug"/>
    <property type="match status" value="1"/>
</dbReference>
<keyword evidence="6 8" id="KW-0472">Membrane</keyword>
<dbReference type="InterPro" id="IPR023996">
    <property type="entry name" value="TonB-dep_OMP_SusC/RagA"/>
</dbReference>
<keyword evidence="7 8" id="KW-0998">Cell outer membrane</keyword>
<evidence type="ECO:0000256" key="1">
    <source>
        <dbReference type="ARBA" id="ARBA00004571"/>
    </source>
</evidence>
<dbReference type="NCBIfam" id="TIGR04056">
    <property type="entry name" value="OMP_RagA_SusC"/>
    <property type="match status" value="1"/>
</dbReference>
<sequence length="1050" mass="116153">MAQSFHLTGKVIDAGDNSPMIGATIRVEGTQKGTTTDFDGNYSIEVQKGDKVIFSYIGKTPKTVEINSQTHLDVKLADDVNQLNDVVVVGYGTMKKRDLTGSVSQIKADDILKGNPALSINGALQGRIAGMQVKQNDGAPGGGITIQVRGANSFSTSTQPLYVIDGLPYSGGSTAPDTGISGTGSGSNPLANINPNDIESIEVLKDASSTAIYGSRGANGVVLITTKRGKEGKNNITFSSNFSFSNIAHKMDVLDPVTYAQYMNEQVLNSNSQGQLPYRGEWYYSTDASGNILTNTGKYSPAPEDFRRPGVYTDQYGNTYNVGSTDWQDAIFQTGVTQEYNLSMDGGNEKGGYMMSLNYSKQTGTIVGSDYKRFAVRSNLWRKVTNWLEAGLNVNYTNALTNFINSSTSGGDGVIYSALVFPPTYDASINTKDNNELNWLAANPYVYVREAFDEYRANNVYLSSYFEATLLKGLKLRENLGFSYSGNDRNMYYNRLTRQGYEPTNGVGAQGTGWSEGVTSETLLTYNHTFGKDHDLSALAGITFEESNWKYNRMSAYDFPSDLTMMWDMSAGGKVYPLSSGRGKKRMQSNLARLNYSYKSKYMATVSYRADGSSVFVEGNKYAHFLSGALAWRLSAEPWIEKLNIFDDLKLRLSYGQTGNQGIDTYATLPAMSVAGYVFNGSLSSGYAEQTWKGPINKNLKWETTDQVDLGLDMSFAKGRVNLTIDAYYKRTNDLLQKVNIETNSGYTQMATNIGHVINKGLEITGVFHPTVHKDLNWEIDANISFNRNRIGGLTGDQYASQFVNSIKNVFVMRNGCPIGTVVGFVEDGFYDNLAEVRADPRYANVSEGEAKSMIGEIKYRDYNKDGQITDADKRVIGDTNPDFIYGLTNTLQYKNFTFSFFLQGTYGNDIVNANTIANNTSASMTGISNITREQYDTRWREGHTEGAKWPKAVADGYTREWKFTDRYIEDGSYLRLKNVSLGYTFFPKNWKGINSINVYASASNLFTITKYSWYDPDVNAFGSDVSRQGVDLFSYPSSRTFSFGVKMSF</sequence>
<dbReference type="PROSITE" id="PS52016">
    <property type="entry name" value="TONB_DEPENDENT_REC_3"/>
    <property type="match status" value="1"/>
</dbReference>
<evidence type="ECO:0000256" key="3">
    <source>
        <dbReference type="ARBA" id="ARBA00022452"/>
    </source>
</evidence>
<evidence type="ECO:0000256" key="6">
    <source>
        <dbReference type="ARBA" id="ARBA00023136"/>
    </source>
</evidence>
<proteinExistence type="inferred from homology"/>
<dbReference type="FunFam" id="2.170.130.10:FF:000008">
    <property type="entry name" value="SusC/RagA family TonB-linked outer membrane protein"/>
    <property type="match status" value="1"/>
</dbReference>
<keyword evidence="4 8" id="KW-0812">Transmembrane</keyword>
<evidence type="ECO:0000313" key="13">
    <source>
        <dbReference type="Proteomes" id="UP000288079"/>
    </source>
</evidence>
<evidence type="ECO:0000256" key="7">
    <source>
        <dbReference type="ARBA" id="ARBA00023237"/>
    </source>
</evidence>
<dbReference type="InterPro" id="IPR023997">
    <property type="entry name" value="TonB-dep_OMP_SusC/RagA_CS"/>
</dbReference>
<dbReference type="SUPFAM" id="SSF49464">
    <property type="entry name" value="Carboxypeptidase regulatory domain-like"/>
    <property type="match status" value="1"/>
</dbReference>
<dbReference type="SUPFAM" id="SSF56935">
    <property type="entry name" value="Porins"/>
    <property type="match status" value="1"/>
</dbReference>
<dbReference type="Gene3D" id="2.40.170.20">
    <property type="entry name" value="TonB-dependent receptor, beta-barrel domain"/>
    <property type="match status" value="1"/>
</dbReference>
<organism evidence="12 13">
    <name type="scientific">Bacteroides faecalis</name>
    <dbReference type="NCBI Taxonomy" id="2447885"/>
    <lineage>
        <taxon>Bacteria</taxon>
        <taxon>Pseudomonadati</taxon>
        <taxon>Bacteroidota</taxon>
        <taxon>Bacteroidia</taxon>
        <taxon>Bacteroidales</taxon>
        <taxon>Bacteroidaceae</taxon>
        <taxon>Bacteroides</taxon>
    </lineage>
</organism>
<dbReference type="Proteomes" id="UP000288079">
    <property type="component" value="Unassembled WGS sequence"/>
</dbReference>
<feature type="domain" description="TonB-dependent receptor-like beta-barrel" evidence="10">
    <location>
        <begin position="402"/>
        <end position="1006"/>
    </location>
</feature>
<dbReference type="InterPro" id="IPR000531">
    <property type="entry name" value="Beta-barrel_TonB"/>
</dbReference>
<keyword evidence="13" id="KW-1185">Reference proteome</keyword>
<dbReference type="Pfam" id="PF13715">
    <property type="entry name" value="CarbopepD_reg_2"/>
    <property type="match status" value="1"/>
</dbReference>
<dbReference type="InterPro" id="IPR037066">
    <property type="entry name" value="Plug_dom_sf"/>
</dbReference>
<dbReference type="Pfam" id="PF00593">
    <property type="entry name" value="TonB_dep_Rec_b-barrel"/>
    <property type="match status" value="1"/>
</dbReference>
<dbReference type="Gene3D" id="2.170.130.10">
    <property type="entry name" value="TonB-dependent receptor, plug domain"/>
    <property type="match status" value="1"/>
</dbReference>
<keyword evidence="5 9" id="KW-0798">TonB box</keyword>
<dbReference type="EMBL" id="BHWB01000001">
    <property type="protein sequence ID" value="GCB33413.1"/>
    <property type="molecule type" value="Genomic_DNA"/>
</dbReference>
<evidence type="ECO:0000256" key="5">
    <source>
        <dbReference type="ARBA" id="ARBA00023077"/>
    </source>
</evidence>
<evidence type="ECO:0000313" key="12">
    <source>
        <dbReference type="EMBL" id="GCB33413.1"/>
    </source>
</evidence>
<reference evidence="12 13" key="1">
    <citation type="submission" date="2018-10" db="EMBL/GenBank/DDBJ databases">
        <title>Draft Genome Sequence of Bacteroides sp. KCTC 15687.</title>
        <authorList>
            <person name="Yu S.Y."/>
            <person name="Kim J.S."/>
            <person name="Oh B.S."/>
            <person name="Park S.H."/>
            <person name="Kang S.W."/>
            <person name="Park J.E."/>
            <person name="Choi S.H."/>
            <person name="Han K.I."/>
            <person name="Lee K.C."/>
            <person name="Eom M.K."/>
            <person name="Suh M.K."/>
            <person name="Lee D.H."/>
            <person name="Yoon H."/>
            <person name="Kim B."/>
            <person name="Yang S.J."/>
            <person name="Lee J.S."/>
            <person name="Lee J.H."/>
        </authorList>
    </citation>
    <scope>NUCLEOTIDE SEQUENCE [LARGE SCALE GENOMIC DNA]</scope>
    <source>
        <strain evidence="12 13">KCTC 15687</strain>
    </source>
</reference>